<dbReference type="Gene3D" id="3.30.70.3290">
    <property type="match status" value="1"/>
</dbReference>
<dbReference type="InterPro" id="IPR014043">
    <property type="entry name" value="Acyl_transferase_dom"/>
</dbReference>
<feature type="region of interest" description="N-terminal hotdog fold" evidence="5">
    <location>
        <begin position="918"/>
        <end position="1046"/>
    </location>
</feature>
<dbReference type="PANTHER" id="PTHR43775">
    <property type="entry name" value="FATTY ACID SYNTHASE"/>
    <property type="match status" value="1"/>
</dbReference>
<dbReference type="Pfam" id="PF14765">
    <property type="entry name" value="PS-DH"/>
    <property type="match status" value="1"/>
</dbReference>
<dbReference type="SMART" id="SM00823">
    <property type="entry name" value="PKS_PP"/>
    <property type="match status" value="1"/>
</dbReference>
<dbReference type="InterPro" id="IPR049551">
    <property type="entry name" value="PKS_DH_C"/>
</dbReference>
<dbReference type="RefSeq" id="WP_395822974.1">
    <property type="nucleotide sequence ID" value="NZ_CP043494.1"/>
</dbReference>
<feature type="domain" description="PKS/mFAS DH" evidence="8">
    <location>
        <begin position="918"/>
        <end position="1216"/>
    </location>
</feature>
<dbReference type="SMART" id="SM00825">
    <property type="entry name" value="PKS_KS"/>
    <property type="match status" value="1"/>
</dbReference>
<dbReference type="InterPro" id="IPR014030">
    <property type="entry name" value="Ketoacyl_synth_N"/>
</dbReference>
<protein>
    <submittedName>
        <fullName evidence="9">Type I polyketide synthase</fullName>
    </submittedName>
</protein>
<dbReference type="InterPro" id="IPR036291">
    <property type="entry name" value="NAD(P)-bd_dom_sf"/>
</dbReference>
<dbReference type="SMART" id="SM00822">
    <property type="entry name" value="PKS_KR"/>
    <property type="match status" value="1"/>
</dbReference>
<dbReference type="InterPro" id="IPR011032">
    <property type="entry name" value="GroES-like_sf"/>
</dbReference>
<dbReference type="InterPro" id="IPR050091">
    <property type="entry name" value="PKS_NRPS_Biosynth_Enz"/>
</dbReference>
<keyword evidence="3" id="KW-0808">Transferase</keyword>
<dbReference type="Gene3D" id="1.10.1200.10">
    <property type="entry name" value="ACP-like"/>
    <property type="match status" value="1"/>
</dbReference>
<gene>
    <name evidence="9" type="ORF">F0U60_22140</name>
</gene>
<dbReference type="Gene3D" id="3.10.129.110">
    <property type="entry name" value="Polyketide synthase dehydratase"/>
    <property type="match status" value="1"/>
</dbReference>
<name>A0ABY9WRV9_9BACT</name>
<dbReference type="Pfam" id="PF00109">
    <property type="entry name" value="ketoacyl-synt"/>
    <property type="match status" value="1"/>
</dbReference>
<dbReference type="InterPro" id="IPR020843">
    <property type="entry name" value="ER"/>
</dbReference>
<dbReference type="Pfam" id="PF21089">
    <property type="entry name" value="PKS_DH_N"/>
    <property type="match status" value="1"/>
</dbReference>
<dbReference type="SMART" id="SM00829">
    <property type="entry name" value="PKS_ER"/>
    <property type="match status" value="1"/>
</dbReference>
<proteinExistence type="predicted"/>
<evidence type="ECO:0000256" key="3">
    <source>
        <dbReference type="ARBA" id="ARBA00022679"/>
    </source>
</evidence>
<accession>A0ABY9WRV9</accession>
<dbReference type="InterPro" id="IPR020807">
    <property type="entry name" value="PKS_DH"/>
</dbReference>
<dbReference type="Gene3D" id="3.40.50.720">
    <property type="entry name" value="NAD(P)-binding Rossmann-like Domain"/>
    <property type="match status" value="3"/>
</dbReference>
<dbReference type="InterPro" id="IPR013154">
    <property type="entry name" value="ADH-like_N"/>
</dbReference>
<dbReference type="Gene3D" id="3.40.47.10">
    <property type="match status" value="1"/>
</dbReference>
<dbReference type="InterPro" id="IPR057326">
    <property type="entry name" value="KR_dom"/>
</dbReference>
<dbReference type="Pfam" id="PF22621">
    <property type="entry name" value="CurL-like_PKS_C"/>
    <property type="match status" value="1"/>
</dbReference>
<dbReference type="SUPFAM" id="SSF50129">
    <property type="entry name" value="GroES-like"/>
    <property type="match status" value="1"/>
</dbReference>
<feature type="region of interest" description="C-terminal hotdog fold" evidence="5">
    <location>
        <begin position="1067"/>
        <end position="1216"/>
    </location>
</feature>
<dbReference type="Gene3D" id="3.40.366.10">
    <property type="entry name" value="Malonyl-Coenzyme A Acyl Carrier Protein, domain 2"/>
    <property type="match status" value="1"/>
</dbReference>
<dbReference type="CDD" id="cd00833">
    <property type="entry name" value="PKS"/>
    <property type="match status" value="1"/>
</dbReference>
<dbReference type="InterPro" id="IPR049900">
    <property type="entry name" value="PKS_mFAS_DH"/>
</dbReference>
<evidence type="ECO:0000256" key="2">
    <source>
        <dbReference type="ARBA" id="ARBA00022553"/>
    </source>
</evidence>
<evidence type="ECO:0000313" key="10">
    <source>
        <dbReference type="Proteomes" id="UP001611383"/>
    </source>
</evidence>
<dbReference type="InterPro" id="IPR020806">
    <property type="entry name" value="PKS_PP-bd"/>
</dbReference>
<dbReference type="Proteomes" id="UP001611383">
    <property type="component" value="Chromosome"/>
</dbReference>
<dbReference type="SUPFAM" id="SSF52151">
    <property type="entry name" value="FabD/lysophospholipase-like"/>
    <property type="match status" value="1"/>
</dbReference>
<dbReference type="SMART" id="SM00827">
    <property type="entry name" value="PKS_AT"/>
    <property type="match status" value="1"/>
</dbReference>
<evidence type="ECO:0000256" key="5">
    <source>
        <dbReference type="PROSITE-ProRule" id="PRU01363"/>
    </source>
</evidence>
<dbReference type="Pfam" id="PF08659">
    <property type="entry name" value="KR"/>
    <property type="match status" value="1"/>
</dbReference>
<dbReference type="InterPro" id="IPR042104">
    <property type="entry name" value="PKS_dehydratase_sf"/>
</dbReference>
<dbReference type="InterPro" id="IPR013968">
    <property type="entry name" value="PKS_KR"/>
</dbReference>
<dbReference type="InterPro" id="IPR016039">
    <property type="entry name" value="Thiolase-like"/>
</dbReference>
<dbReference type="InterPro" id="IPR036736">
    <property type="entry name" value="ACP-like_sf"/>
</dbReference>
<dbReference type="Gene3D" id="3.90.180.10">
    <property type="entry name" value="Medium-chain alcohol dehydrogenases, catalytic domain"/>
    <property type="match status" value="1"/>
</dbReference>
<keyword evidence="2" id="KW-0597">Phosphoprotein</keyword>
<keyword evidence="4" id="KW-0511">Multifunctional enzyme</keyword>
<dbReference type="Pfam" id="PF02801">
    <property type="entry name" value="Ketoacyl-synt_C"/>
    <property type="match status" value="1"/>
</dbReference>
<dbReference type="InterPro" id="IPR001227">
    <property type="entry name" value="Ac_transferase_dom_sf"/>
</dbReference>
<feature type="domain" description="Ketosynthase family 3 (KS3)" evidence="7">
    <location>
        <begin position="27"/>
        <end position="452"/>
    </location>
</feature>
<sequence>MSSFLERVAELPPEKRAALAELLRPAPEPIAIVGMACRYPGGVNDLDTYWDLLKRGGDAITEIPAARWDINAFYDPNQGTPGKMTTRWGGFLDNVEGFDPHLFGISPREAASMDPHQRLFLEVAWEALENAGQQPERLAGSKTGVFVGLYTSDYSPVALSDLRAIDVYTGTGTANNVAAGRLSYLLDLQGPCLVVDTACSSSLVATHLACQSLLNRECRMAVVGGVTLLLTPLTLVMASKMQLMAADGRCKTFDGRADGIAMGEGCGVVVLKRLSDARADGDRILAVIKGSAINQDGRTNGLTAPSGASQQVLLRQALSRAGVSPSQVTYVEAHGTGTPLGDPIEVEALAEVVGQPRPSGPPCVIGSVKANLGHTGAAAGIAGLIKVVLSMQHEALPPQLHFRELNPNISLENTSLEVSTELRPWPAGKGPRIAGVSAFGWSGTNAHLVVEEAPAAPVARAAVERPMHLLTLSARTEAALRQFAERMRTYVSGRADLPLADLCYSANTGRSHLEHHLAITAGTPAQLGERLSAFLDGQQDSGVSYGLVAGRRTPGIAFLFTGQGSQYVGMGRQLYLTQPTFRRALDRCDELLRPLLGRSILSVLYPEAGQASPIDETAFTQPALFAFEWALSELWRSWGIEPTVVMGHSVGEYVAACVAGVFSLEEGLALIVERGRLMQSLPPDGDMAAVFADGARTARAIAPYASRVSIAAFNGPSETVISGDGKAVAAILETLTAEGVKVRRLGVSHAFHSPLMEPILDAFERAAAKTRFKPPKITLISNLTGGPVEEVSARAWRRHAREPVQFADGMAAIKARGVSLVVEIGPNATLLGIGSRCLPEGAAVWLPSLRKGKDDWEVLLATLGTLYTRGAPVNWTGFDSDYPRSRVPLPNYPFQHERFALKRMDERGAEPRGRAAGHPLLGARLRVATMDGALFEASFRADEPSFFSEHRVYGMSTVPATAYLEAALAAAGEVFGPGEHTFESIDIQEALVLNDTPRTIQYLLGSREEGGTARFQVFSLASSGSGSEEVWTTHASGRIRLASDAEPLSGAPRAPDEALDAIRARCSRGLEPRAFYEWLEAQGLEYGPRFRGVQQVWRGEGEALGLVELPVSAAEEAGAYKVHPGLLDACVQLFGVIEYREGAEDDSEVYLPVSMDRYRLRGCPGARLWSHARIRPSVGTSRETLKADIRLYDEAGGVVAEVEGLCIKRAPRETLARFGQAQLRNWLHEVEWREEPRSTAVDTVRPGSCRWVIFADRSGVATALVERLAARGEPVVQVLADDHHEREGDRIRIDPERSDHVRSVVESETASGSASIRFVYLWSLDSSGPVLQADASPVDTRAIGSSTLLHLVQALAEKQGNHRLFLVTRGAQATMREHAPVDALQASLWGFSRTLAFEHPDLHPVRIDLEPARKGGGWREADALFAELTRSDAASAEDAIAFRGSLRLVPRLIRQAKRASQNRVLQLPKAPAVRLEIHQRGTLEDLTICPVERRPPGPGEVEIRVRASGLNFRDVLNALGMYPGDPGLLGGECAGVISAIGPGVEDFRIGDPVVAVIALGSFSSYVTVRADFVARKPAALTFAQAAAIPIAFLTAQYGLQQLGGMTAGSRVLIHAAAGGVGMAAVQLAKRAGAEVFATSSPGKWEVLEALGVEHRMNSRTLDFADEVMARTGGKGVDIVLNSLADDFIPKSLSVLRTGGHFLEIGKRGVWSASQVAERYPGVSYSIYDLGEVGMREPALIRSMFRALMAEFEAGTLVPPPLRVYALQEAVEAFRHMALAKHVGKVVISVADVAPEQAAVPIRSDSTYLITGGLGALGLKTAQWMARRGARYLVLVGRSEPGPDARGVIRELESAGVQVVIARGDVARANEVRGILDRVGSSMPPLRGIVHSAGVLDDGVLRQQTAERFNRVLAPKAGGAWNLHVLTRDLPLDFFVLYSSVASLFGSASQANYAAANAFLDALAHHRRALGLAGLSINWGAWSEAGMAARLASRDMNRLSGQGIGTIPPDQGTQVLELLLGQETAQVGVVPIDWSTFFQRNPASKASPFFSALEGGGTVAKKASSASVSSDILPRLREASAGRREQLLTAHIREQAIKVLGLNPSHPLNPQQPLSELGLDSLTAVELKNALGRTLGCSLHATLLFDYPTIDALTRYLGKEVLGWNAPDSAPEASTSAEDEEQARRLSEIQQLSDDEVAASISEELAAIRQGS</sequence>
<feature type="active site" description="Proton donor; for dehydratase activity" evidence="5">
    <location>
        <position position="1128"/>
    </location>
</feature>
<dbReference type="InterPro" id="IPR014031">
    <property type="entry name" value="Ketoacyl_synth_C"/>
</dbReference>
<dbReference type="Pfam" id="PF08240">
    <property type="entry name" value="ADH_N"/>
    <property type="match status" value="1"/>
</dbReference>
<reference evidence="9 10" key="1">
    <citation type="submission" date="2019-08" db="EMBL/GenBank/DDBJ databases">
        <title>Archangium and Cystobacter genomes.</title>
        <authorList>
            <person name="Chen I.-C.K."/>
            <person name="Wielgoss S."/>
        </authorList>
    </citation>
    <scope>NUCLEOTIDE SEQUENCE [LARGE SCALE GENOMIC DNA]</scope>
    <source>
        <strain evidence="9 10">Cbm 6</strain>
    </source>
</reference>
<dbReference type="Pfam" id="PF00550">
    <property type="entry name" value="PP-binding"/>
    <property type="match status" value="1"/>
</dbReference>
<dbReference type="Pfam" id="PF00698">
    <property type="entry name" value="Acyl_transf_1"/>
    <property type="match status" value="1"/>
</dbReference>
<dbReference type="SUPFAM" id="SSF53901">
    <property type="entry name" value="Thiolase-like"/>
    <property type="match status" value="1"/>
</dbReference>
<evidence type="ECO:0000259" key="7">
    <source>
        <dbReference type="PROSITE" id="PS52004"/>
    </source>
</evidence>
<dbReference type="PROSITE" id="PS52004">
    <property type="entry name" value="KS3_2"/>
    <property type="match status" value="1"/>
</dbReference>
<keyword evidence="10" id="KW-1185">Reference proteome</keyword>
<dbReference type="SMART" id="SM01294">
    <property type="entry name" value="PKS_PP_betabranch"/>
    <property type="match status" value="1"/>
</dbReference>
<dbReference type="InterPro" id="IPR020841">
    <property type="entry name" value="PKS_Beta-ketoAc_synthase_dom"/>
</dbReference>
<dbReference type="PROSITE" id="PS52019">
    <property type="entry name" value="PKS_MFAS_DH"/>
    <property type="match status" value="1"/>
</dbReference>
<dbReference type="CDD" id="cd08955">
    <property type="entry name" value="KR_2_FAS_SDR_x"/>
    <property type="match status" value="1"/>
</dbReference>
<dbReference type="PANTHER" id="PTHR43775:SF37">
    <property type="entry name" value="SI:DKEY-61P9.11"/>
    <property type="match status" value="1"/>
</dbReference>
<dbReference type="PROSITE" id="PS50075">
    <property type="entry name" value="CARRIER"/>
    <property type="match status" value="1"/>
</dbReference>
<organism evidence="9 10">
    <name type="scientific">Archangium minus</name>
    <dbReference type="NCBI Taxonomy" id="83450"/>
    <lineage>
        <taxon>Bacteria</taxon>
        <taxon>Pseudomonadati</taxon>
        <taxon>Myxococcota</taxon>
        <taxon>Myxococcia</taxon>
        <taxon>Myxococcales</taxon>
        <taxon>Cystobacterineae</taxon>
        <taxon>Archangiaceae</taxon>
        <taxon>Archangium</taxon>
    </lineage>
</organism>
<feature type="active site" description="Proton acceptor; for dehydratase activity" evidence="5">
    <location>
        <position position="950"/>
    </location>
</feature>
<evidence type="ECO:0000256" key="4">
    <source>
        <dbReference type="ARBA" id="ARBA00023268"/>
    </source>
</evidence>
<dbReference type="SUPFAM" id="SSF47336">
    <property type="entry name" value="ACP-like"/>
    <property type="match status" value="1"/>
</dbReference>
<dbReference type="InterPro" id="IPR016036">
    <property type="entry name" value="Malonyl_transacylase_ACP-bd"/>
</dbReference>
<feature type="domain" description="Carrier" evidence="6">
    <location>
        <begin position="2085"/>
        <end position="2160"/>
    </location>
</feature>
<evidence type="ECO:0000259" key="8">
    <source>
        <dbReference type="PROSITE" id="PS52019"/>
    </source>
</evidence>
<evidence type="ECO:0000313" key="9">
    <source>
        <dbReference type="EMBL" id="WNG46514.1"/>
    </source>
</evidence>
<dbReference type="SMART" id="SM00826">
    <property type="entry name" value="PKS_DH"/>
    <property type="match status" value="1"/>
</dbReference>
<keyword evidence="1" id="KW-0596">Phosphopantetheine</keyword>
<dbReference type="SUPFAM" id="SSF51735">
    <property type="entry name" value="NAD(P)-binding Rossmann-fold domains"/>
    <property type="match status" value="3"/>
</dbReference>
<dbReference type="SUPFAM" id="SSF55048">
    <property type="entry name" value="Probable ACP-binding domain of malonyl-CoA ACP transacylase"/>
    <property type="match status" value="1"/>
</dbReference>
<dbReference type="InterPro" id="IPR016035">
    <property type="entry name" value="Acyl_Trfase/lysoPLipase"/>
</dbReference>
<evidence type="ECO:0000256" key="1">
    <source>
        <dbReference type="ARBA" id="ARBA00022450"/>
    </source>
</evidence>
<dbReference type="EMBL" id="CP043494">
    <property type="protein sequence ID" value="WNG46514.1"/>
    <property type="molecule type" value="Genomic_DNA"/>
</dbReference>
<dbReference type="InterPro" id="IPR049552">
    <property type="entry name" value="PKS_DH_N"/>
</dbReference>
<evidence type="ECO:0000259" key="6">
    <source>
        <dbReference type="PROSITE" id="PS50075"/>
    </source>
</evidence>
<dbReference type="InterPro" id="IPR009081">
    <property type="entry name" value="PP-bd_ACP"/>
</dbReference>
<dbReference type="CDD" id="cd05195">
    <property type="entry name" value="enoyl_red"/>
    <property type="match status" value="1"/>
</dbReference>
<dbReference type="Pfam" id="PF13602">
    <property type="entry name" value="ADH_zinc_N_2"/>
    <property type="match status" value="1"/>
</dbReference>